<dbReference type="EMBL" id="KB822718">
    <property type="protein sequence ID" value="ETN42809.1"/>
    <property type="molecule type" value="Genomic_DNA"/>
</dbReference>
<dbReference type="OrthoDB" id="1470350at2759"/>
<evidence type="ECO:0000313" key="4">
    <source>
        <dbReference type="EMBL" id="ETN42809.1"/>
    </source>
</evidence>
<sequence length="541" mass="60170">MQHYWRAHLYHTSFLLAQPVYLAVRYFLGYEPFSSTRTTNLTIHSLVWLFIVNWISIPFFTSPLLRVPSPRGEKLLTGHFKWSSKPPTKIFENFINDSPNDGLLVIWGPLYLLNEVIPTRPDTLMEMMNSRNYDWEKPPMTRKFISSILGEGLTNVEGAKHKAMRRVLAPAFSGRQVRDLAPLFLTKGSALTDTMARLLTETDDGVLEVTRLTSRISLDIIGAAGVGMDFNTIEHEDSVLAKLYHEVMHPPAHFLAIDTLFPRFLTRPLMGRGFARIFEAQSELRAKVRGLLQEKMTQENIGASAQPRKDIMAGIMRSGDFSDDYLMGQLLTILAAGHDTGASALSWALLVLSQHPQIQDRLRAECEAQLAHIPSEEVTASLFDAETTPFLTAVCEETLRLFCPVPVTPRQAAVTTTLGGVTIPKGTQATISPWAINHSHALWGPDAHIFNPARWLADSSPRAPADGGATSPHAFNTFLHGPRSCIGQSFARLELKCLLAALVLRFSMEVAEPDQEVEIGGFITIKPADGLKLRLRDLKAE</sequence>
<keyword evidence="2" id="KW-0408">Iron</keyword>
<gene>
    <name evidence="4" type="ORF">HMPREF1541_01967</name>
</gene>
<dbReference type="RefSeq" id="XP_008714545.1">
    <property type="nucleotide sequence ID" value="XM_008716323.1"/>
</dbReference>
<feature type="transmembrane region" description="Helical" evidence="3">
    <location>
        <begin position="47"/>
        <end position="65"/>
    </location>
</feature>
<dbReference type="InterPro" id="IPR036396">
    <property type="entry name" value="Cyt_P450_sf"/>
</dbReference>
<dbReference type="InterPro" id="IPR002401">
    <property type="entry name" value="Cyt_P450_E_grp-I"/>
</dbReference>
<dbReference type="STRING" id="1220924.W2S4B2"/>
<evidence type="ECO:0000256" key="3">
    <source>
        <dbReference type="SAM" id="Phobius"/>
    </source>
</evidence>
<evidence type="ECO:0008006" key="6">
    <source>
        <dbReference type="Google" id="ProtNLM"/>
    </source>
</evidence>
<keyword evidence="3" id="KW-0812">Transmembrane</keyword>
<comment type="cofactor">
    <cofactor evidence="2">
        <name>heme</name>
        <dbReference type="ChEBI" id="CHEBI:30413"/>
    </cofactor>
</comment>
<accession>W2S4B2</accession>
<keyword evidence="5" id="KW-1185">Reference proteome</keyword>
<dbReference type="PANTHER" id="PTHR24305">
    <property type="entry name" value="CYTOCHROME P450"/>
    <property type="match status" value="1"/>
</dbReference>
<name>W2S4B2_CYPE1</name>
<dbReference type="PRINTS" id="PR00385">
    <property type="entry name" value="P450"/>
</dbReference>
<dbReference type="InterPro" id="IPR050121">
    <property type="entry name" value="Cytochrome_P450_monoxygenase"/>
</dbReference>
<keyword evidence="2" id="KW-0479">Metal-binding</keyword>
<feature type="binding site" description="axial binding residue" evidence="2">
    <location>
        <position position="485"/>
    </location>
    <ligand>
        <name>heme</name>
        <dbReference type="ChEBI" id="CHEBI:30413"/>
    </ligand>
    <ligandPart>
        <name>Fe</name>
        <dbReference type="ChEBI" id="CHEBI:18248"/>
    </ligandPart>
</feature>
<dbReference type="CDD" id="cd11069">
    <property type="entry name" value="CYP_FUM15-like"/>
    <property type="match status" value="1"/>
</dbReference>
<dbReference type="GO" id="GO:0020037">
    <property type="term" value="F:heme binding"/>
    <property type="evidence" value="ECO:0007669"/>
    <property type="project" value="InterPro"/>
</dbReference>
<dbReference type="VEuPathDB" id="FungiDB:HMPREF1541_01967"/>
<dbReference type="InParanoid" id="W2S4B2"/>
<evidence type="ECO:0000313" key="5">
    <source>
        <dbReference type="Proteomes" id="UP000030752"/>
    </source>
</evidence>
<proteinExistence type="inferred from homology"/>
<dbReference type="AlphaFoldDB" id="W2S4B2"/>
<dbReference type="InterPro" id="IPR001128">
    <property type="entry name" value="Cyt_P450"/>
</dbReference>
<dbReference type="Pfam" id="PF00067">
    <property type="entry name" value="p450"/>
    <property type="match status" value="1"/>
</dbReference>
<dbReference type="FunCoup" id="W2S4B2">
    <property type="interactions" value="1474"/>
</dbReference>
<organism evidence="4 5">
    <name type="scientific">Cyphellophora europaea (strain CBS 101466)</name>
    <name type="common">Phialophora europaea</name>
    <dbReference type="NCBI Taxonomy" id="1220924"/>
    <lineage>
        <taxon>Eukaryota</taxon>
        <taxon>Fungi</taxon>
        <taxon>Dikarya</taxon>
        <taxon>Ascomycota</taxon>
        <taxon>Pezizomycotina</taxon>
        <taxon>Eurotiomycetes</taxon>
        <taxon>Chaetothyriomycetidae</taxon>
        <taxon>Chaetothyriales</taxon>
        <taxon>Cyphellophoraceae</taxon>
        <taxon>Cyphellophora</taxon>
    </lineage>
</organism>
<comment type="similarity">
    <text evidence="1">Belongs to the cytochrome P450 family.</text>
</comment>
<dbReference type="GO" id="GO:0004497">
    <property type="term" value="F:monooxygenase activity"/>
    <property type="evidence" value="ECO:0007669"/>
    <property type="project" value="InterPro"/>
</dbReference>
<dbReference type="GO" id="GO:0005506">
    <property type="term" value="F:iron ion binding"/>
    <property type="evidence" value="ECO:0007669"/>
    <property type="project" value="InterPro"/>
</dbReference>
<keyword evidence="3" id="KW-0472">Membrane</keyword>
<dbReference type="GeneID" id="19969306"/>
<dbReference type="PRINTS" id="PR00463">
    <property type="entry name" value="EP450I"/>
</dbReference>
<dbReference type="Gene3D" id="1.10.630.10">
    <property type="entry name" value="Cytochrome P450"/>
    <property type="match status" value="1"/>
</dbReference>
<evidence type="ECO:0000256" key="2">
    <source>
        <dbReference type="PIRSR" id="PIRSR602401-1"/>
    </source>
</evidence>
<evidence type="ECO:0000256" key="1">
    <source>
        <dbReference type="ARBA" id="ARBA00010617"/>
    </source>
</evidence>
<dbReference type="Proteomes" id="UP000030752">
    <property type="component" value="Unassembled WGS sequence"/>
</dbReference>
<dbReference type="GO" id="GO:0016705">
    <property type="term" value="F:oxidoreductase activity, acting on paired donors, with incorporation or reduction of molecular oxygen"/>
    <property type="evidence" value="ECO:0007669"/>
    <property type="project" value="InterPro"/>
</dbReference>
<dbReference type="SUPFAM" id="SSF48264">
    <property type="entry name" value="Cytochrome P450"/>
    <property type="match status" value="1"/>
</dbReference>
<dbReference type="eggNOG" id="KOG0157">
    <property type="taxonomic scope" value="Eukaryota"/>
</dbReference>
<keyword evidence="2" id="KW-0349">Heme</keyword>
<reference evidence="4 5" key="1">
    <citation type="submission" date="2013-03" db="EMBL/GenBank/DDBJ databases">
        <title>The Genome Sequence of Phialophora europaea CBS 101466.</title>
        <authorList>
            <consortium name="The Broad Institute Genomics Platform"/>
            <person name="Cuomo C."/>
            <person name="de Hoog S."/>
            <person name="Gorbushina A."/>
            <person name="Walker B."/>
            <person name="Young S.K."/>
            <person name="Zeng Q."/>
            <person name="Gargeya S."/>
            <person name="Fitzgerald M."/>
            <person name="Haas B."/>
            <person name="Abouelleil A."/>
            <person name="Allen A.W."/>
            <person name="Alvarado L."/>
            <person name="Arachchi H.M."/>
            <person name="Berlin A.M."/>
            <person name="Chapman S.B."/>
            <person name="Gainer-Dewar J."/>
            <person name="Goldberg J."/>
            <person name="Griggs A."/>
            <person name="Gujja S."/>
            <person name="Hansen M."/>
            <person name="Howarth C."/>
            <person name="Imamovic A."/>
            <person name="Ireland A."/>
            <person name="Larimer J."/>
            <person name="McCowan C."/>
            <person name="Murphy C."/>
            <person name="Pearson M."/>
            <person name="Poon T.W."/>
            <person name="Priest M."/>
            <person name="Roberts A."/>
            <person name="Saif S."/>
            <person name="Shea T."/>
            <person name="Sisk P."/>
            <person name="Sykes S."/>
            <person name="Wortman J."/>
            <person name="Nusbaum C."/>
            <person name="Birren B."/>
        </authorList>
    </citation>
    <scope>NUCLEOTIDE SEQUENCE [LARGE SCALE GENOMIC DNA]</scope>
    <source>
        <strain evidence="4 5">CBS 101466</strain>
    </source>
</reference>
<keyword evidence="3" id="KW-1133">Transmembrane helix</keyword>
<protein>
    <recommendedName>
        <fullName evidence="6">Cytochrome P450</fullName>
    </recommendedName>
</protein>
<dbReference type="PANTHER" id="PTHR24305:SF166">
    <property type="entry name" value="CYTOCHROME P450 12A4, MITOCHONDRIAL-RELATED"/>
    <property type="match status" value="1"/>
</dbReference>
<dbReference type="HOGENOM" id="CLU_001570_5_11_1"/>